<dbReference type="PANTHER" id="PTHR30255:SF2">
    <property type="entry name" value="SINGLE-STRANDED-DNA-SPECIFIC EXONUCLEASE RECJ"/>
    <property type="match status" value="1"/>
</dbReference>
<dbReference type="InterPro" id="IPR041122">
    <property type="entry name" value="RecJ_OB"/>
</dbReference>
<evidence type="ECO:0000256" key="3">
    <source>
        <dbReference type="ARBA" id="ARBA00022722"/>
    </source>
</evidence>
<keyword evidence="4" id="KW-0378">Hydrolase</keyword>
<evidence type="ECO:0000313" key="10">
    <source>
        <dbReference type="EMBL" id="MBD7983061.1"/>
    </source>
</evidence>
<dbReference type="InterPro" id="IPR018779">
    <property type="entry name" value="RecJ_C"/>
</dbReference>
<dbReference type="NCBIfam" id="TIGR00644">
    <property type="entry name" value="recJ"/>
    <property type="match status" value="1"/>
</dbReference>
<dbReference type="Pfam" id="PF01368">
    <property type="entry name" value="DHH"/>
    <property type="match status" value="1"/>
</dbReference>
<dbReference type="PANTHER" id="PTHR30255">
    <property type="entry name" value="SINGLE-STRANDED-DNA-SPECIFIC EXONUCLEASE RECJ"/>
    <property type="match status" value="1"/>
</dbReference>
<evidence type="ECO:0000259" key="8">
    <source>
        <dbReference type="Pfam" id="PF10141"/>
    </source>
</evidence>
<dbReference type="SUPFAM" id="SSF64182">
    <property type="entry name" value="DHH phosphoesterases"/>
    <property type="match status" value="1"/>
</dbReference>
<dbReference type="Pfam" id="PF02272">
    <property type="entry name" value="DHHA1"/>
    <property type="match status" value="1"/>
</dbReference>
<evidence type="ECO:0000259" key="7">
    <source>
        <dbReference type="Pfam" id="PF02272"/>
    </source>
</evidence>
<dbReference type="Pfam" id="PF10141">
    <property type="entry name" value="ssDNA-exonuc_C"/>
    <property type="match status" value="1"/>
</dbReference>
<evidence type="ECO:0000259" key="9">
    <source>
        <dbReference type="Pfam" id="PF17768"/>
    </source>
</evidence>
<dbReference type="RefSeq" id="WP_191692708.1">
    <property type="nucleotide sequence ID" value="NZ_JACSQN010000001.1"/>
</dbReference>
<dbReference type="InterPro" id="IPR001667">
    <property type="entry name" value="DDH_dom"/>
</dbReference>
<keyword evidence="3" id="KW-0540">Nuclease</keyword>
<evidence type="ECO:0000313" key="11">
    <source>
        <dbReference type="Proteomes" id="UP000626786"/>
    </source>
</evidence>
<organism evidence="10 11">
    <name type="scientific">Sporosarcina quadrami</name>
    <dbReference type="NCBI Taxonomy" id="2762234"/>
    <lineage>
        <taxon>Bacteria</taxon>
        <taxon>Bacillati</taxon>
        <taxon>Bacillota</taxon>
        <taxon>Bacilli</taxon>
        <taxon>Bacillales</taxon>
        <taxon>Caryophanaceae</taxon>
        <taxon>Sporosarcina</taxon>
    </lineage>
</organism>
<dbReference type="Gene3D" id="2.40.50.460">
    <property type="match status" value="1"/>
</dbReference>
<keyword evidence="5 10" id="KW-0269">Exonuclease</keyword>
<dbReference type="InterPro" id="IPR004610">
    <property type="entry name" value="RecJ"/>
</dbReference>
<dbReference type="InterPro" id="IPR003156">
    <property type="entry name" value="DHHA1_dom"/>
</dbReference>
<comment type="similarity">
    <text evidence="1">Belongs to the RecJ family.</text>
</comment>
<accession>A0ABR8U4V4</accession>
<dbReference type="InterPro" id="IPR038763">
    <property type="entry name" value="DHH_sf"/>
</dbReference>
<sequence>MIQSKKRWTIDRPDEESVKLLMSALELPSVHAKILVSRGYTDVEAVKSFLHMSNDSLHNPFLLFDMKKSVERIRQAIEANEKITVYGDYDADGVTSVTVLTTALEMLGANVDFAIPNRFEHGYGPNVELFQKLHEAGTGLLITVDNGISGLEAVAYANSVSMDVIITDHHEIGPVLPDAFSIIHPRHPEGTYPFGELAGVGVAFKLASALLGEVPEDLYEIAAIGTVADLVPLKDENRFIVKEGIKRMRKSKRPGIQALVRVSSTEQQSLTEESLGFMIGPRLNAPGRLGSADDAVYLLKAEGQAEAIALAERLDSLNKERQAIVSTIAEEVEQAVIDMYGDSIPEVLVIGGEGWNPGVVGIVSSRLTEKYYRPSIVLCVDNETGIAKGSGRSIAGFDLFKELSKNADILSHFGGHEMAAGMSLSVNDVVALRSRLNAQAKEVLTTEMLIPQLRIDVPLTIGEIDVDVLESMEQLRPFGMSFEKPVFMIENLTPTSIRKIGAAKNHLKMELSDGTDSLDVIGFGDGELADAISPGAKLSITGDLQVNEWNGRKKPQMLLEDLLSNQRQLFDLRGIREPGRWTQLLPENGTVYVAFQQSTIDHFSTVLDGVLIHHVGHADITDTDYIVLLDVPEKEQQLKELIASVNPKRIYAHFYVPESKYFEGVPSREHFGWYYSFLKKRGSFDLRNQVQQLSKHKGWKIDTIYFMTKVFSELGFVKIEDGLAIVIEDADKKQLSESAAYQNRGRQIELEKTLVYASYMELKKWFDDVCDETVIREEQLWI</sequence>
<evidence type="ECO:0000256" key="2">
    <source>
        <dbReference type="ARBA" id="ARBA00019841"/>
    </source>
</evidence>
<evidence type="ECO:0000256" key="4">
    <source>
        <dbReference type="ARBA" id="ARBA00022801"/>
    </source>
</evidence>
<reference evidence="10 11" key="1">
    <citation type="submission" date="2020-08" db="EMBL/GenBank/DDBJ databases">
        <title>A Genomic Blueprint of the Chicken Gut Microbiome.</title>
        <authorList>
            <person name="Gilroy R."/>
            <person name="Ravi A."/>
            <person name="Getino M."/>
            <person name="Pursley I."/>
            <person name="Horton D.L."/>
            <person name="Alikhan N.-F."/>
            <person name="Baker D."/>
            <person name="Gharbi K."/>
            <person name="Hall N."/>
            <person name="Watson M."/>
            <person name="Adriaenssens E.M."/>
            <person name="Foster-Nyarko E."/>
            <person name="Jarju S."/>
            <person name="Secka A."/>
            <person name="Antonio M."/>
            <person name="Oren A."/>
            <person name="Chaudhuri R."/>
            <person name="La Ragione R.M."/>
            <person name="Hildebrand F."/>
            <person name="Pallen M.J."/>
        </authorList>
    </citation>
    <scope>NUCLEOTIDE SEQUENCE [LARGE SCALE GENOMIC DNA]</scope>
    <source>
        <strain evidence="10 11">Sa2YVA2</strain>
    </source>
</reference>
<keyword evidence="11" id="KW-1185">Reference proteome</keyword>
<dbReference type="GO" id="GO:0004527">
    <property type="term" value="F:exonuclease activity"/>
    <property type="evidence" value="ECO:0007669"/>
    <property type="project" value="UniProtKB-KW"/>
</dbReference>
<evidence type="ECO:0000256" key="1">
    <source>
        <dbReference type="ARBA" id="ARBA00005915"/>
    </source>
</evidence>
<comment type="caution">
    <text evidence="10">The sequence shown here is derived from an EMBL/GenBank/DDBJ whole genome shotgun (WGS) entry which is preliminary data.</text>
</comment>
<name>A0ABR8U4V4_9BACL</name>
<dbReference type="Gene3D" id="3.90.1640.30">
    <property type="match status" value="1"/>
</dbReference>
<feature type="domain" description="RecJ OB" evidence="9">
    <location>
        <begin position="455"/>
        <end position="561"/>
    </location>
</feature>
<feature type="domain" description="DDH" evidence="6">
    <location>
        <begin position="82"/>
        <end position="226"/>
    </location>
</feature>
<dbReference type="EMBL" id="JACSQN010000001">
    <property type="protein sequence ID" value="MBD7983061.1"/>
    <property type="molecule type" value="Genomic_DNA"/>
</dbReference>
<dbReference type="InterPro" id="IPR051673">
    <property type="entry name" value="SSDNA_exonuclease_RecJ"/>
</dbReference>
<evidence type="ECO:0000256" key="5">
    <source>
        <dbReference type="ARBA" id="ARBA00022839"/>
    </source>
</evidence>
<dbReference type="Proteomes" id="UP000626786">
    <property type="component" value="Unassembled WGS sequence"/>
</dbReference>
<gene>
    <name evidence="10" type="primary">recJ</name>
    <name evidence="10" type="ORF">H9649_00595</name>
</gene>
<feature type="domain" description="Single-stranded-DNA-specific exonuclease RecJ C-terminal" evidence="8">
    <location>
        <begin position="568"/>
        <end position="766"/>
    </location>
</feature>
<dbReference type="Pfam" id="PF17768">
    <property type="entry name" value="RecJ_OB"/>
    <property type="match status" value="1"/>
</dbReference>
<proteinExistence type="inferred from homology"/>
<protein>
    <recommendedName>
        <fullName evidence="2">Single-stranded-DNA-specific exonuclease RecJ</fullName>
    </recommendedName>
</protein>
<evidence type="ECO:0000259" key="6">
    <source>
        <dbReference type="Pfam" id="PF01368"/>
    </source>
</evidence>
<feature type="domain" description="DHHA1" evidence="7">
    <location>
        <begin position="347"/>
        <end position="441"/>
    </location>
</feature>